<feature type="domain" description="PilX/PilW C-terminal" evidence="1">
    <location>
        <begin position="79"/>
        <end position="142"/>
    </location>
</feature>
<dbReference type="Pfam" id="PF13681">
    <property type="entry name" value="PilX"/>
    <property type="match status" value="1"/>
</dbReference>
<gene>
    <name evidence="2" type="ORF">HMPREF9371_0112</name>
</gene>
<sequence>MVIAFIVIASMQSTNTEMRISSNDADRKFAFSKAEAALLSGENLISSHKHADFNESGGAPACLDGLCKGDVTEGRGPVWEQKNILVPGSSEAKCVNGASKTDNACYVVERLGPPLGGKAIYRVTARAWGQNSNTVVTLESYVEYKNNQ</sequence>
<keyword evidence="3" id="KW-1185">Reference proteome</keyword>
<dbReference type="HOGENOM" id="CLU_103317_1_0_4"/>
<dbReference type="InterPro" id="IPR025205">
    <property type="entry name" value="PilX/PilW_C"/>
</dbReference>
<protein>
    <recommendedName>
        <fullName evidence="1">PilX/PilW C-terminal domain-containing protein</fullName>
    </recommendedName>
</protein>
<dbReference type="EMBL" id="AGAY01000004">
    <property type="protein sequence ID" value="EGY53658.1"/>
    <property type="molecule type" value="Genomic_DNA"/>
</dbReference>
<reference evidence="2 3" key="1">
    <citation type="submission" date="2011-05" db="EMBL/GenBank/DDBJ databases">
        <authorList>
            <person name="Muzny D."/>
            <person name="Qin X."/>
            <person name="Deng J."/>
            <person name="Jiang H."/>
            <person name="Liu Y."/>
            <person name="Qu J."/>
            <person name="Song X.-Z."/>
            <person name="Zhang L."/>
            <person name="Thornton R."/>
            <person name="Coyle M."/>
            <person name="Francisco L."/>
            <person name="Jackson L."/>
            <person name="Javaid M."/>
            <person name="Korchina V."/>
            <person name="Kovar C."/>
            <person name="Mata R."/>
            <person name="Mathew T."/>
            <person name="Ngo R."/>
            <person name="Nguyen L."/>
            <person name="Nguyen N."/>
            <person name="Okwuonu G."/>
            <person name="Ongeri F."/>
            <person name="Pham C."/>
            <person name="Simmons D."/>
            <person name="Wilczek-Boney K."/>
            <person name="Hale W."/>
            <person name="Jakkamsetti A."/>
            <person name="Pham P."/>
            <person name="Ruth R."/>
            <person name="San Lucas F."/>
            <person name="Warren J."/>
            <person name="Zhang J."/>
            <person name="Zhao Z."/>
            <person name="Zhou C."/>
            <person name="Zhu D."/>
            <person name="Lee S."/>
            <person name="Bess C."/>
            <person name="Blankenburg K."/>
            <person name="Forbes L."/>
            <person name="Fu Q."/>
            <person name="Gubbala S."/>
            <person name="Hirani K."/>
            <person name="Jayaseelan J.C."/>
            <person name="Lara F."/>
            <person name="Munidasa M."/>
            <person name="Palculict T."/>
            <person name="Patil S."/>
            <person name="Pu L.-L."/>
            <person name="Saada N."/>
            <person name="Tang L."/>
            <person name="Weissenberger G."/>
            <person name="Zhu Y."/>
            <person name="Hemphill L."/>
            <person name="Shang Y."/>
            <person name="Youmans B."/>
            <person name="Ayvaz T."/>
            <person name="Ross M."/>
            <person name="Santibanez J."/>
            <person name="Aqrawi P."/>
            <person name="Gross S."/>
            <person name="Joshi V."/>
            <person name="Fowler G."/>
            <person name="Nazareth L."/>
            <person name="Reid J."/>
            <person name="Worley K."/>
            <person name="Petrosino J."/>
            <person name="Highlander S."/>
            <person name="Gibbs R."/>
        </authorList>
    </citation>
    <scope>NUCLEOTIDE SEQUENCE [LARGE SCALE GENOMIC DNA]</scope>
    <source>
        <strain evidence="2 3">871</strain>
    </source>
</reference>
<name>G4CES3_9NEIS</name>
<dbReference type="AlphaFoldDB" id="G4CES3"/>
<accession>G4CES3</accession>
<dbReference type="STRING" id="1032488.HMPREF9371_0112"/>
<comment type="caution">
    <text evidence="2">The sequence shown here is derived from an EMBL/GenBank/DDBJ whole genome shotgun (WGS) entry which is preliminary data.</text>
</comment>
<organism evidence="2 3">
    <name type="scientific">Neisseria shayeganii 871</name>
    <dbReference type="NCBI Taxonomy" id="1032488"/>
    <lineage>
        <taxon>Bacteria</taxon>
        <taxon>Pseudomonadati</taxon>
        <taxon>Pseudomonadota</taxon>
        <taxon>Betaproteobacteria</taxon>
        <taxon>Neisseriales</taxon>
        <taxon>Neisseriaceae</taxon>
        <taxon>Neisseria</taxon>
    </lineage>
</organism>
<evidence type="ECO:0000259" key="1">
    <source>
        <dbReference type="Pfam" id="PF13681"/>
    </source>
</evidence>
<dbReference type="Proteomes" id="UP000003019">
    <property type="component" value="Unassembled WGS sequence"/>
</dbReference>
<proteinExistence type="predicted"/>
<evidence type="ECO:0000313" key="3">
    <source>
        <dbReference type="Proteomes" id="UP000003019"/>
    </source>
</evidence>
<evidence type="ECO:0000313" key="2">
    <source>
        <dbReference type="EMBL" id="EGY53658.1"/>
    </source>
</evidence>